<feature type="transmembrane region" description="Helical" evidence="7">
    <location>
        <begin position="37"/>
        <end position="63"/>
    </location>
</feature>
<dbReference type="GO" id="GO:0036376">
    <property type="term" value="P:sodium ion export across plasma membrane"/>
    <property type="evidence" value="ECO:0007669"/>
    <property type="project" value="TreeGrafter"/>
</dbReference>
<keyword evidence="5 7" id="KW-1133">Transmembrane helix</keyword>
<dbReference type="Gene3D" id="2.60.40.1660">
    <property type="entry name" value="Na, k-atpase alpha subunit"/>
    <property type="match status" value="2"/>
</dbReference>
<keyword evidence="4" id="KW-0735">Signal-anchor</keyword>
<dbReference type="AlphaFoldDB" id="A0A2G9QKH5"/>
<comment type="subcellular location">
    <subcellularLocation>
        <location evidence="1">Membrane</location>
        <topology evidence="1">Single-pass type II membrane protein</topology>
    </subcellularLocation>
</comment>
<proteinExistence type="inferred from homology"/>
<evidence type="ECO:0000256" key="5">
    <source>
        <dbReference type="ARBA" id="ARBA00022989"/>
    </source>
</evidence>
<dbReference type="PROSITE" id="PS00391">
    <property type="entry name" value="ATPASE_NA_K_BETA_2"/>
    <property type="match status" value="1"/>
</dbReference>
<evidence type="ECO:0000256" key="3">
    <source>
        <dbReference type="ARBA" id="ARBA00022692"/>
    </source>
</evidence>
<evidence type="ECO:0000256" key="7">
    <source>
        <dbReference type="RuleBase" id="RU362099"/>
    </source>
</evidence>
<dbReference type="InterPro" id="IPR000402">
    <property type="entry name" value="Na/K_ATPase_sub_beta"/>
</dbReference>
<dbReference type="PROSITE" id="PS00390">
    <property type="entry name" value="ATPASE_NA_K_BETA_1"/>
    <property type="match status" value="1"/>
</dbReference>
<comment type="similarity">
    <text evidence="2 7">Belongs to the X(+)/potassium ATPases subunit beta family.</text>
</comment>
<dbReference type="GO" id="GO:0001671">
    <property type="term" value="F:ATPase activator activity"/>
    <property type="evidence" value="ECO:0007669"/>
    <property type="project" value="TreeGrafter"/>
</dbReference>
<keyword evidence="9" id="KW-1185">Reference proteome</keyword>
<name>A0A2G9QKH5_AQUCT</name>
<keyword evidence="7" id="KW-0813">Transport</keyword>
<evidence type="ECO:0000313" key="8">
    <source>
        <dbReference type="EMBL" id="PIO16067.1"/>
    </source>
</evidence>
<evidence type="ECO:0000256" key="4">
    <source>
        <dbReference type="ARBA" id="ARBA00022968"/>
    </source>
</evidence>
<dbReference type="PANTHER" id="PTHR11523:SF28">
    <property type="entry name" value="NA_K-ATPASE BETA SUBUNIT ISOFORM 4-RELATED"/>
    <property type="match status" value="1"/>
</dbReference>
<dbReference type="InterPro" id="IPR038702">
    <property type="entry name" value="Na/K_ATPase_sub_beta_sf"/>
</dbReference>
<evidence type="ECO:0000256" key="1">
    <source>
        <dbReference type="ARBA" id="ARBA00004606"/>
    </source>
</evidence>
<evidence type="ECO:0000313" key="9">
    <source>
        <dbReference type="Proteomes" id="UP000228934"/>
    </source>
</evidence>
<sequence>MAALTMNRSWKKVFDEFKEFMWNPKTREFMGRTGSSWALIIIFYLVFYAVLSGIFALCLYVMLQTIDHNYPKYEDRLSYPGLMIRPNIPSLQITFNRQNTTWQPYVDGINTALQDYNQSTQQQRGIDCTFQGYFRQDNITTPKQACQFTRDLLGNCSGLDDTTYGYANGTPCVLIKMNRVIHFLPELIPKFSNSSITISCTGKPNYTQPFVAVQFLNLTQNMDHNVECLVNAGNIVNDNDRDKFQGRVYFTLRSNS</sequence>
<dbReference type="EMBL" id="KV965140">
    <property type="protein sequence ID" value="PIO16067.1"/>
    <property type="molecule type" value="Genomic_DNA"/>
</dbReference>
<dbReference type="Pfam" id="PF00287">
    <property type="entry name" value="Na_K-ATPase"/>
    <property type="match status" value="1"/>
</dbReference>
<keyword evidence="3 7" id="KW-0812">Transmembrane</keyword>
<dbReference type="PANTHER" id="PTHR11523">
    <property type="entry name" value="SODIUM/POTASSIUM-DEPENDENT ATPASE BETA SUBUNIT"/>
    <property type="match status" value="1"/>
</dbReference>
<dbReference type="GO" id="GO:0005890">
    <property type="term" value="C:sodium:potassium-exchanging ATPase complex"/>
    <property type="evidence" value="ECO:0007669"/>
    <property type="project" value="InterPro"/>
</dbReference>
<dbReference type="Proteomes" id="UP000228934">
    <property type="component" value="Unassembled WGS sequence"/>
</dbReference>
<protein>
    <recommendedName>
        <fullName evidence="7">Sodium/potassium-transporting ATPase subunit beta</fullName>
    </recommendedName>
</protein>
<dbReference type="GO" id="GO:1990573">
    <property type="term" value="P:potassium ion import across plasma membrane"/>
    <property type="evidence" value="ECO:0007669"/>
    <property type="project" value="TreeGrafter"/>
</dbReference>
<dbReference type="GO" id="GO:0006883">
    <property type="term" value="P:intracellular sodium ion homeostasis"/>
    <property type="evidence" value="ECO:0007669"/>
    <property type="project" value="TreeGrafter"/>
</dbReference>
<keyword evidence="6 7" id="KW-0472">Membrane</keyword>
<reference evidence="9" key="1">
    <citation type="journal article" date="2017" name="Nat. Commun.">
        <title>The North American bullfrog draft genome provides insight into hormonal regulation of long noncoding RNA.</title>
        <authorList>
            <person name="Hammond S.A."/>
            <person name="Warren R.L."/>
            <person name="Vandervalk B.P."/>
            <person name="Kucuk E."/>
            <person name="Khan H."/>
            <person name="Gibb E.A."/>
            <person name="Pandoh P."/>
            <person name="Kirk H."/>
            <person name="Zhao Y."/>
            <person name="Jones M."/>
            <person name="Mungall A.J."/>
            <person name="Coope R."/>
            <person name="Pleasance S."/>
            <person name="Moore R.A."/>
            <person name="Holt R.A."/>
            <person name="Round J.M."/>
            <person name="Ohora S."/>
            <person name="Walle B.V."/>
            <person name="Veldhoen N."/>
            <person name="Helbing C.C."/>
            <person name="Birol I."/>
        </authorList>
    </citation>
    <scope>NUCLEOTIDE SEQUENCE [LARGE SCALE GENOMIC DNA]</scope>
</reference>
<dbReference type="OrthoDB" id="5912413at2759"/>
<keyword evidence="7" id="KW-0406">Ion transport</keyword>
<evidence type="ECO:0000256" key="6">
    <source>
        <dbReference type="ARBA" id="ARBA00023136"/>
    </source>
</evidence>
<accession>A0A2G9QKH5</accession>
<organism evidence="8 9">
    <name type="scientific">Aquarana catesbeiana</name>
    <name type="common">American bullfrog</name>
    <name type="synonym">Rana catesbeiana</name>
    <dbReference type="NCBI Taxonomy" id="8400"/>
    <lineage>
        <taxon>Eukaryota</taxon>
        <taxon>Metazoa</taxon>
        <taxon>Chordata</taxon>
        <taxon>Craniata</taxon>
        <taxon>Vertebrata</taxon>
        <taxon>Euteleostomi</taxon>
        <taxon>Amphibia</taxon>
        <taxon>Batrachia</taxon>
        <taxon>Anura</taxon>
        <taxon>Neobatrachia</taxon>
        <taxon>Ranoidea</taxon>
        <taxon>Ranidae</taxon>
        <taxon>Aquarana</taxon>
    </lineage>
</organism>
<dbReference type="NCBIfam" id="TIGR01107">
    <property type="entry name" value="Na_K_ATPase_bet"/>
    <property type="match status" value="1"/>
</dbReference>
<gene>
    <name evidence="8" type="ORF">AB205_0036520</name>
</gene>
<comment type="function">
    <text evidence="7">This is the non-catalytic component of the active enzyme, which catalyzes the hydrolysis of ATP coupled with the exchange of Na(+) and K(+) ions across the plasma membrane.</text>
</comment>
<dbReference type="GO" id="GO:0030007">
    <property type="term" value="P:intracellular potassium ion homeostasis"/>
    <property type="evidence" value="ECO:0007669"/>
    <property type="project" value="TreeGrafter"/>
</dbReference>
<evidence type="ECO:0000256" key="2">
    <source>
        <dbReference type="ARBA" id="ARBA00005876"/>
    </source>
</evidence>